<comment type="catalytic activity">
    <reaction evidence="7">
        <text>L-threonyl-[protein] + ATP = O-phospho-L-threonyl-[protein] + ADP + H(+)</text>
        <dbReference type="Rhea" id="RHEA:46608"/>
        <dbReference type="Rhea" id="RHEA-COMP:11060"/>
        <dbReference type="Rhea" id="RHEA-COMP:11605"/>
        <dbReference type="ChEBI" id="CHEBI:15378"/>
        <dbReference type="ChEBI" id="CHEBI:30013"/>
        <dbReference type="ChEBI" id="CHEBI:30616"/>
        <dbReference type="ChEBI" id="CHEBI:61977"/>
        <dbReference type="ChEBI" id="CHEBI:456216"/>
        <dbReference type="EC" id="2.7.11.1"/>
    </reaction>
</comment>
<evidence type="ECO:0000259" key="11">
    <source>
        <dbReference type="PROSITE" id="PS50011"/>
    </source>
</evidence>
<comment type="caution">
    <text evidence="12">The sequence shown here is derived from an EMBL/GenBank/DDBJ whole genome shotgun (WGS) entry which is preliminary data.</text>
</comment>
<dbReference type="GO" id="GO:0004674">
    <property type="term" value="F:protein serine/threonine kinase activity"/>
    <property type="evidence" value="ECO:0007669"/>
    <property type="project" value="UniProtKB-KW"/>
</dbReference>
<evidence type="ECO:0000256" key="9">
    <source>
        <dbReference type="SAM" id="Coils"/>
    </source>
</evidence>
<keyword evidence="12" id="KW-0675">Receptor</keyword>
<evidence type="ECO:0000256" key="1">
    <source>
        <dbReference type="ARBA" id="ARBA00012513"/>
    </source>
</evidence>
<dbReference type="SMART" id="SM00220">
    <property type="entry name" value="S_TKc"/>
    <property type="match status" value="1"/>
</dbReference>
<evidence type="ECO:0000256" key="5">
    <source>
        <dbReference type="ARBA" id="ARBA00022777"/>
    </source>
</evidence>
<feature type="compositionally biased region" description="Low complexity" evidence="10">
    <location>
        <begin position="258"/>
        <end position="270"/>
    </location>
</feature>
<dbReference type="AlphaFoldDB" id="A0A2P6V3D8"/>
<proteinExistence type="predicted"/>
<reference evidence="12 13" key="1">
    <citation type="journal article" date="2018" name="Plant J.">
        <title>Genome sequences of Chlorella sorokiniana UTEX 1602 and Micractinium conductrix SAG 241.80: implications to maltose excretion by a green alga.</title>
        <authorList>
            <person name="Arriola M.B."/>
            <person name="Velmurugan N."/>
            <person name="Zhang Y."/>
            <person name="Plunkett M.H."/>
            <person name="Hondzo H."/>
            <person name="Barney B.M."/>
        </authorList>
    </citation>
    <scope>NUCLEOTIDE SEQUENCE [LARGE SCALE GENOMIC DNA]</scope>
    <source>
        <strain evidence="12 13">SAG 241.80</strain>
    </source>
</reference>
<evidence type="ECO:0000313" key="12">
    <source>
        <dbReference type="EMBL" id="PSC68597.1"/>
    </source>
</evidence>
<feature type="region of interest" description="Disordered" evidence="10">
    <location>
        <begin position="51"/>
        <end position="146"/>
    </location>
</feature>
<keyword evidence="9" id="KW-0175">Coiled coil</keyword>
<dbReference type="Gene3D" id="1.10.510.10">
    <property type="entry name" value="Transferase(Phosphotransferase) domain 1"/>
    <property type="match status" value="1"/>
</dbReference>
<feature type="compositionally biased region" description="Basic and acidic residues" evidence="10">
    <location>
        <begin position="392"/>
        <end position="405"/>
    </location>
</feature>
<organism evidence="12 13">
    <name type="scientific">Micractinium conductrix</name>
    <dbReference type="NCBI Taxonomy" id="554055"/>
    <lineage>
        <taxon>Eukaryota</taxon>
        <taxon>Viridiplantae</taxon>
        <taxon>Chlorophyta</taxon>
        <taxon>core chlorophytes</taxon>
        <taxon>Trebouxiophyceae</taxon>
        <taxon>Chlorellales</taxon>
        <taxon>Chlorellaceae</taxon>
        <taxon>Chlorella clade</taxon>
        <taxon>Micractinium</taxon>
    </lineage>
</organism>
<dbReference type="PANTHER" id="PTHR48006">
    <property type="entry name" value="LEUCINE-RICH REPEAT-CONTAINING PROTEIN DDB_G0281931-RELATED"/>
    <property type="match status" value="1"/>
</dbReference>
<sequence>MASTEAVEPADEQAAAAEEQPHPPPPLPPPPAACKAALLRTRDLLSDCAGVGADWLTNGSTPEQLAAEEEREEEDATEGAAPAGEHVSAAATAAGDGHGEDGQLDGPPSVSSAAAEFFTLTPLPPLGELPDTLSPPPPALLPHAGTAPLAWHPHGWSDAAAAEACSGSAASLETAATSGTQLHSVALSSPGSQPGVYAPEQQAGGEATQPAEQQQQQLHPRRLRSNAAYEPRGEGAADPEERGSPAAQLARLLGSPLTPDAAPTASSSGADAGGGSAARITPGSSPADGGPAAGEGSGSALPTDAASSQEQQALVARLHAQAAALQRQASELLEALAAAEARTATHAEQAHLLRAQAASAEERQAAAQQRTAQAVAAAAEALRQQQAAQHAAADEAAQRSAAEERQRQLEEQLQLMFLERSETALAGAPPSASLLGTAAELAAGNALMAEVQLLRRQLEQACASKRQLSDALREQRAHAGTLQARLAVAQQASEQGAAKSAAAVAAAAEAAAVARAAQEHRIEQLAAQVAELQRQAEAERASAVAMLASASRQQQHEAVAVDQSVAIAELQRLVHEARGAAAEQAALAEAAAGQVTQQAAAFSEALLQQQQAAAYWRAQAEEMQGQLALVGGAEHEVKSALQETCTKLVQQQQLCHEQQEELHFLRLKYQELSARLEAAEAAATAAGSNGNGGGGGWSSLAPAGRAPAQHPAVQQLSRQGSQGSAASAGSRPLERPSPSGSADGSRLIARLGLQRNSLSGAAFPLAWQLPGAFCDLQSLVLAGNPGLVGGLPPRLPWPKLRQLELAGTGVAGSNPNAWCSAPFAGHLHYIQPATLCSGLDNTTANATLPACAAHDMLISLRLAPTELQFVSDGGGNPVVLGKGAAAVVCLARLQEQMVFEVQRGVDTRAIWREVDLLRRCTHDRVVPLLGVALSGGLLVVVMKLMRGGSLRWALQQPAKQAVLRWHDRGRQAALDVAEALDFLHTELHTMHSDLKSSNVLLDTGLRASPADLGVAQALGSGARTALGLTLCSAAPEQLMGQRCTVAADVYSAPRLGR</sequence>
<protein>
    <recommendedName>
        <fullName evidence="1">non-specific serine/threonine protein kinase</fullName>
        <ecNumber evidence="1">2.7.11.1</ecNumber>
    </recommendedName>
</protein>
<evidence type="ECO:0000256" key="2">
    <source>
        <dbReference type="ARBA" id="ARBA00022527"/>
    </source>
</evidence>
<feature type="domain" description="Protein kinase" evidence="11">
    <location>
        <begin position="874"/>
        <end position="1057"/>
    </location>
</feature>
<dbReference type="InterPro" id="IPR011009">
    <property type="entry name" value="Kinase-like_dom_sf"/>
</dbReference>
<keyword evidence="6" id="KW-0067">ATP-binding</keyword>
<feature type="compositionally biased region" description="Pro residues" evidence="10">
    <location>
        <begin position="122"/>
        <end position="140"/>
    </location>
</feature>
<keyword evidence="4" id="KW-0547">Nucleotide-binding</keyword>
<evidence type="ECO:0000256" key="6">
    <source>
        <dbReference type="ARBA" id="ARBA00022840"/>
    </source>
</evidence>
<dbReference type="SUPFAM" id="SSF56112">
    <property type="entry name" value="Protein kinase-like (PK-like)"/>
    <property type="match status" value="1"/>
</dbReference>
<dbReference type="Pfam" id="PF00069">
    <property type="entry name" value="Pkinase"/>
    <property type="match status" value="1"/>
</dbReference>
<evidence type="ECO:0000256" key="8">
    <source>
        <dbReference type="ARBA" id="ARBA00048679"/>
    </source>
</evidence>
<keyword evidence="3" id="KW-0808">Transferase</keyword>
<feature type="compositionally biased region" description="Basic and acidic residues" evidence="10">
    <location>
        <begin position="231"/>
        <end position="243"/>
    </location>
</feature>
<dbReference type="GO" id="GO:0005524">
    <property type="term" value="F:ATP binding"/>
    <property type="evidence" value="ECO:0007669"/>
    <property type="project" value="UniProtKB-KW"/>
</dbReference>
<evidence type="ECO:0000256" key="4">
    <source>
        <dbReference type="ARBA" id="ARBA00022741"/>
    </source>
</evidence>
<comment type="catalytic activity">
    <reaction evidence="8">
        <text>L-seryl-[protein] + ATP = O-phospho-L-seryl-[protein] + ADP + H(+)</text>
        <dbReference type="Rhea" id="RHEA:17989"/>
        <dbReference type="Rhea" id="RHEA-COMP:9863"/>
        <dbReference type="Rhea" id="RHEA-COMP:11604"/>
        <dbReference type="ChEBI" id="CHEBI:15378"/>
        <dbReference type="ChEBI" id="CHEBI:29999"/>
        <dbReference type="ChEBI" id="CHEBI:30616"/>
        <dbReference type="ChEBI" id="CHEBI:83421"/>
        <dbReference type="ChEBI" id="CHEBI:456216"/>
        <dbReference type="EC" id="2.7.11.1"/>
    </reaction>
</comment>
<feature type="compositionally biased region" description="Polar residues" evidence="10">
    <location>
        <begin position="174"/>
        <end position="192"/>
    </location>
</feature>
<gene>
    <name evidence="12" type="ORF">C2E20_7854</name>
</gene>
<keyword evidence="2" id="KW-0723">Serine/threonine-protein kinase</keyword>
<dbReference type="PROSITE" id="PS50011">
    <property type="entry name" value="PROTEIN_KINASE_DOM"/>
    <property type="match status" value="1"/>
</dbReference>
<dbReference type="Proteomes" id="UP000239649">
    <property type="component" value="Unassembled WGS sequence"/>
</dbReference>
<feature type="compositionally biased region" description="Low complexity" evidence="10">
    <location>
        <begin position="200"/>
        <end position="217"/>
    </location>
</feature>
<feature type="region of interest" description="Disordered" evidence="10">
    <location>
        <begin position="685"/>
        <end position="744"/>
    </location>
</feature>
<dbReference type="EMBL" id="LHPF02000035">
    <property type="protein sequence ID" value="PSC68597.1"/>
    <property type="molecule type" value="Genomic_DNA"/>
</dbReference>
<feature type="region of interest" description="Disordered" evidence="10">
    <location>
        <begin position="1"/>
        <end position="33"/>
    </location>
</feature>
<dbReference type="OrthoDB" id="676979at2759"/>
<feature type="compositionally biased region" description="Acidic residues" evidence="10">
    <location>
        <begin position="66"/>
        <end position="77"/>
    </location>
</feature>
<name>A0A2P6V3D8_9CHLO</name>
<dbReference type="InterPro" id="IPR000719">
    <property type="entry name" value="Prot_kinase_dom"/>
</dbReference>
<evidence type="ECO:0000313" key="13">
    <source>
        <dbReference type="Proteomes" id="UP000239649"/>
    </source>
</evidence>
<accession>A0A2P6V3D8</accession>
<evidence type="ECO:0000256" key="3">
    <source>
        <dbReference type="ARBA" id="ARBA00022679"/>
    </source>
</evidence>
<evidence type="ECO:0000256" key="10">
    <source>
        <dbReference type="SAM" id="MobiDB-lite"/>
    </source>
</evidence>
<dbReference type="PANTHER" id="PTHR48006:SF102">
    <property type="entry name" value="LEUCINE-RICH REPEAT-CONTAINING PROTEIN DDB_G0281931-RELATED"/>
    <property type="match status" value="1"/>
</dbReference>
<evidence type="ECO:0000256" key="7">
    <source>
        <dbReference type="ARBA" id="ARBA00047899"/>
    </source>
</evidence>
<keyword evidence="13" id="KW-1185">Reference proteome</keyword>
<feature type="coiled-coil region" evidence="9">
    <location>
        <begin position="515"/>
        <end position="542"/>
    </location>
</feature>
<dbReference type="InterPro" id="IPR051824">
    <property type="entry name" value="LRR_Rcpt-Like_S/T_Kinase"/>
</dbReference>
<dbReference type="EC" id="2.7.11.1" evidence="1"/>
<feature type="region of interest" description="Disordered" evidence="10">
    <location>
        <begin position="174"/>
        <end position="316"/>
    </location>
</feature>
<keyword evidence="5 12" id="KW-0418">Kinase</keyword>
<feature type="region of interest" description="Disordered" evidence="10">
    <location>
        <begin position="386"/>
        <end position="405"/>
    </location>
</feature>
<feature type="compositionally biased region" description="Low complexity" evidence="10">
    <location>
        <begin position="717"/>
        <end position="731"/>
    </location>
</feature>
<feature type="compositionally biased region" description="Pro residues" evidence="10">
    <location>
        <begin position="22"/>
        <end position="32"/>
    </location>
</feature>